<dbReference type="InterPro" id="IPR011051">
    <property type="entry name" value="RmlC_Cupin_sf"/>
</dbReference>
<dbReference type="EMBL" id="AP024702">
    <property type="protein sequence ID" value="BCX49031.1"/>
    <property type="molecule type" value="Genomic_DNA"/>
</dbReference>
<feature type="domain" description="Ig-like" evidence="1">
    <location>
        <begin position="15"/>
        <end position="93"/>
    </location>
</feature>
<dbReference type="InterPro" id="IPR007110">
    <property type="entry name" value="Ig-like_dom"/>
</dbReference>
<dbReference type="CDD" id="cd06981">
    <property type="entry name" value="cupin_reut_a1446"/>
    <property type="match status" value="1"/>
</dbReference>
<evidence type="ECO:0000259" key="1">
    <source>
        <dbReference type="PROSITE" id="PS50835"/>
    </source>
</evidence>
<dbReference type="InterPro" id="IPR014710">
    <property type="entry name" value="RmlC-like_jellyroll"/>
</dbReference>
<protein>
    <submittedName>
        <fullName evidence="2">Cupin</fullName>
    </submittedName>
</protein>
<evidence type="ECO:0000313" key="3">
    <source>
        <dbReference type="Proteomes" id="UP001374893"/>
    </source>
</evidence>
<accession>A0ABN6H5W7</accession>
<proteinExistence type="predicted"/>
<evidence type="ECO:0000313" key="2">
    <source>
        <dbReference type="EMBL" id="BCX49031.1"/>
    </source>
</evidence>
<dbReference type="Pfam" id="PF07883">
    <property type="entry name" value="Cupin_2"/>
    <property type="match status" value="1"/>
</dbReference>
<dbReference type="PROSITE" id="PS50835">
    <property type="entry name" value="IG_LIKE"/>
    <property type="match status" value="1"/>
</dbReference>
<keyword evidence="3" id="KW-1185">Reference proteome</keyword>
<reference evidence="2 3" key="1">
    <citation type="submission" date="2021-06" db="EMBL/GenBank/DDBJ databases">
        <title>Complete genome of Haloferula helveola possessing various polysaccharide degrading enzymes.</title>
        <authorList>
            <person name="Takami H."/>
            <person name="Huang C."/>
            <person name="Hamasaki K."/>
        </authorList>
    </citation>
    <scope>NUCLEOTIDE SEQUENCE [LARGE SCALE GENOMIC DNA]</scope>
    <source>
        <strain evidence="2 3">CN-1</strain>
    </source>
</reference>
<dbReference type="Proteomes" id="UP001374893">
    <property type="component" value="Chromosome"/>
</dbReference>
<organism evidence="2 3">
    <name type="scientific">Haloferula helveola</name>
    <dbReference type="NCBI Taxonomy" id="490095"/>
    <lineage>
        <taxon>Bacteria</taxon>
        <taxon>Pseudomonadati</taxon>
        <taxon>Verrucomicrobiota</taxon>
        <taxon>Verrucomicrobiia</taxon>
        <taxon>Verrucomicrobiales</taxon>
        <taxon>Verrucomicrobiaceae</taxon>
        <taxon>Haloferula</taxon>
    </lineage>
</organism>
<sequence length="120" mass="12739">MCALPASGAVADMLPTVKRLPPKPSCPDGEVAFPLVETAGLTLECLVSQGAASPDGFWYDQGRPEWVMLLKGSATLVFEEGVLELSTGDSLTIPPGMRHRVGEVSDDAVWLALHYEPDSA</sequence>
<gene>
    <name evidence="2" type="ORF">HAHE_29390</name>
</gene>
<dbReference type="SUPFAM" id="SSF51182">
    <property type="entry name" value="RmlC-like cupins"/>
    <property type="match status" value="1"/>
</dbReference>
<dbReference type="InterPro" id="IPR013096">
    <property type="entry name" value="Cupin_2"/>
</dbReference>
<name>A0ABN6H5W7_9BACT</name>
<dbReference type="Gene3D" id="2.60.120.10">
    <property type="entry name" value="Jelly Rolls"/>
    <property type="match status" value="1"/>
</dbReference>